<reference evidence="1 2" key="1">
    <citation type="submission" date="2016-01" db="EMBL/GenBank/DDBJ databases">
        <title>Draft Genome Sequences of Seven Thermophilic Sporeformers Isolated from Foods.</title>
        <authorList>
            <person name="Berendsen E.M."/>
            <person name="Wells-Bennik M.H."/>
            <person name="Krawcyk A.O."/>
            <person name="De Jong A."/>
            <person name="Holsappel S."/>
            <person name="Eijlander R.T."/>
            <person name="Kuipers O.P."/>
        </authorList>
    </citation>
    <scope>NUCLEOTIDE SEQUENCE [LARGE SCALE GENOMIC DNA]</scope>
    <source>
        <strain evidence="1 2">B4135</strain>
    </source>
</reference>
<dbReference type="STRING" id="301148.B4135_3268"/>
<protein>
    <submittedName>
        <fullName evidence="1">Uncharacterized protein</fullName>
    </submittedName>
</protein>
<evidence type="ECO:0000313" key="1">
    <source>
        <dbReference type="EMBL" id="KYD11153.1"/>
    </source>
</evidence>
<organism evidence="1 2">
    <name type="scientific">Caldibacillus debilis</name>
    <dbReference type="NCBI Taxonomy" id="301148"/>
    <lineage>
        <taxon>Bacteria</taxon>
        <taxon>Bacillati</taxon>
        <taxon>Bacillota</taxon>
        <taxon>Bacilli</taxon>
        <taxon>Bacillales</taxon>
        <taxon>Bacillaceae</taxon>
        <taxon>Caldibacillus</taxon>
    </lineage>
</organism>
<accession>A0A150LFL8</accession>
<comment type="caution">
    <text evidence="1">The sequence shown here is derived from an EMBL/GenBank/DDBJ whole genome shotgun (WGS) entry which is preliminary data.</text>
</comment>
<proteinExistence type="predicted"/>
<evidence type="ECO:0000313" key="2">
    <source>
        <dbReference type="Proteomes" id="UP000075683"/>
    </source>
</evidence>
<dbReference type="Proteomes" id="UP000075683">
    <property type="component" value="Unassembled WGS sequence"/>
</dbReference>
<dbReference type="EMBL" id="LQYT01000113">
    <property type="protein sequence ID" value="KYD11153.1"/>
    <property type="molecule type" value="Genomic_DNA"/>
</dbReference>
<dbReference type="AlphaFoldDB" id="A0A150LFL8"/>
<name>A0A150LFL8_9BACI</name>
<gene>
    <name evidence="1" type="ORF">B4135_3268</name>
</gene>
<sequence>MKPSRFEGWAFSHRLTFRLFKLSHSDENFVQIFPCGIRKRIKIIGS</sequence>